<organism evidence="1 2">
    <name type="scientific">Candida theae</name>
    <dbReference type="NCBI Taxonomy" id="1198502"/>
    <lineage>
        <taxon>Eukaryota</taxon>
        <taxon>Fungi</taxon>
        <taxon>Dikarya</taxon>
        <taxon>Ascomycota</taxon>
        <taxon>Saccharomycotina</taxon>
        <taxon>Pichiomycetes</taxon>
        <taxon>Debaryomycetaceae</taxon>
        <taxon>Candida/Lodderomyces clade</taxon>
        <taxon>Candida</taxon>
    </lineage>
</organism>
<protein>
    <recommendedName>
        <fullName evidence="3">DUF1748-domain-containing protein</fullName>
    </recommendedName>
</protein>
<dbReference type="PANTHER" id="PTHR28075:SF1">
    <property type="entry name" value="DUF1748-DOMAIN-CONTAINING PROTEIN"/>
    <property type="match status" value="1"/>
</dbReference>
<proteinExistence type="predicted"/>
<accession>A0AAD5FYN7</accession>
<dbReference type="AlphaFoldDB" id="A0AAD5FYN7"/>
<reference evidence="1 2" key="1">
    <citation type="journal article" date="2022" name="DNA Res.">
        <title>Genome analysis of five recently described species of the CUG-Ser clade uncovers Candida theae as a new hybrid lineage with pathogenic potential in the Candida parapsilosis species complex.</title>
        <authorList>
            <person name="Mixao V."/>
            <person name="Del Olmo V."/>
            <person name="Hegedusova E."/>
            <person name="Saus E."/>
            <person name="Pryszcz L."/>
            <person name="Cillingova A."/>
            <person name="Nosek J."/>
            <person name="Gabaldon T."/>
        </authorList>
    </citation>
    <scope>NUCLEOTIDE SEQUENCE [LARGE SCALE GENOMIC DNA]</scope>
    <source>
        <strain evidence="1 2">CBS 12239</strain>
    </source>
</reference>
<sequence length="105" mass="12129">MSLGKLFHYSVDLVLISIILAGIHRNTGLQFDVSHFSSVDFRRWFGNYLGFGEACYDKIVSLLRMSGYFKQRNLILDNLKNAGAQYLKEQTGRDLRDYKTTKDLD</sequence>
<gene>
    <name evidence="1" type="ORF">KGF57_002904</name>
</gene>
<evidence type="ECO:0008006" key="3">
    <source>
        <dbReference type="Google" id="ProtNLM"/>
    </source>
</evidence>
<dbReference type="InterPro" id="IPR013726">
    <property type="entry name" value="Mitofissin"/>
</dbReference>
<dbReference type="Pfam" id="PF08520">
    <property type="entry name" value="Mitofissin"/>
    <property type="match status" value="1"/>
</dbReference>
<dbReference type="GO" id="GO:0005737">
    <property type="term" value="C:cytoplasm"/>
    <property type="evidence" value="ECO:0007669"/>
    <property type="project" value="TreeGrafter"/>
</dbReference>
<dbReference type="PANTHER" id="PTHR28075">
    <property type="entry name" value="CHROMOSOME 16, WHOLE GENOME SHOTGUN SEQUENCE"/>
    <property type="match status" value="1"/>
</dbReference>
<evidence type="ECO:0000313" key="1">
    <source>
        <dbReference type="EMBL" id="KAI5958096.1"/>
    </source>
</evidence>
<dbReference type="Proteomes" id="UP001204833">
    <property type="component" value="Unassembled WGS sequence"/>
</dbReference>
<comment type="caution">
    <text evidence="1">The sequence shown here is derived from an EMBL/GenBank/DDBJ whole genome shotgun (WGS) entry which is preliminary data.</text>
</comment>
<keyword evidence="2" id="KW-1185">Reference proteome</keyword>
<name>A0AAD5FYN7_9ASCO</name>
<dbReference type="EMBL" id="JAIHNG010000119">
    <property type="protein sequence ID" value="KAI5958096.1"/>
    <property type="molecule type" value="Genomic_DNA"/>
</dbReference>
<dbReference type="GeneID" id="76150963"/>
<dbReference type="RefSeq" id="XP_051608731.1">
    <property type="nucleotide sequence ID" value="XM_051752267.1"/>
</dbReference>
<evidence type="ECO:0000313" key="2">
    <source>
        <dbReference type="Proteomes" id="UP001204833"/>
    </source>
</evidence>